<evidence type="ECO:0000256" key="1">
    <source>
        <dbReference type="SAM" id="MobiDB-lite"/>
    </source>
</evidence>
<name>A0A8B8BKE5_CRAVI</name>
<keyword evidence="2" id="KW-1185">Reference proteome</keyword>
<accession>A0A8B8BKE5</accession>
<dbReference type="OrthoDB" id="6082730at2759"/>
<dbReference type="RefSeq" id="XP_022303812.1">
    <property type="nucleotide sequence ID" value="XM_022448104.1"/>
</dbReference>
<evidence type="ECO:0000313" key="3">
    <source>
        <dbReference type="RefSeq" id="XP_022303812.1"/>
    </source>
</evidence>
<reference evidence="3" key="1">
    <citation type="submission" date="2025-08" db="UniProtKB">
        <authorList>
            <consortium name="RefSeq"/>
        </authorList>
    </citation>
    <scope>IDENTIFICATION</scope>
    <source>
        <tissue evidence="3">Whole sample</tissue>
    </source>
</reference>
<organism evidence="2 3">
    <name type="scientific">Crassostrea virginica</name>
    <name type="common">Eastern oyster</name>
    <dbReference type="NCBI Taxonomy" id="6565"/>
    <lineage>
        <taxon>Eukaryota</taxon>
        <taxon>Metazoa</taxon>
        <taxon>Spiralia</taxon>
        <taxon>Lophotrochozoa</taxon>
        <taxon>Mollusca</taxon>
        <taxon>Bivalvia</taxon>
        <taxon>Autobranchia</taxon>
        <taxon>Pteriomorphia</taxon>
        <taxon>Ostreida</taxon>
        <taxon>Ostreoidea</taxon>
        <taxon>Ostreidae</taxon>
        <taxon>Crassostrea</taxon>
    </lineage>
</organism>
<dbReference type="GeneID" id="111111245"/>
<feature type="compositionally biased region" description="Polar residues" evidence="1">
    <location>
        <begin position="11"/>
        <end position="24"/>
    </location>
</feature>
<dbReference type="Proteomes" id="UP000694844">
    <property type="component" value="Chromosome 9"/>
</dbReference>
<protein>
    <submittedName>
        <fullName evidence="3">Uncharacterized protein LOC111111245 isoform X2</fullName>
    </submittedName>
</protein>
<gene>
    <name evidence="3" type="primary">LOC111111245</name>
</gene>
<feature type="compositionally biased region" description="Low complexity" evidence="1">
    <location>
        <begin position="25"/>
        <end position="42"/>
    </location>
</feature>
<sequence length="339" mass="38404">MEDRKRKYSPPQDSNTEISTTTVESLPPTSSSDPSSENDSFPQCTSQWKRCDIDKLGIKMLYRGCAMDVVYEWGLYTMFRKDVVSEELNTVEKILDICDSIAADFLSFEELQSKFDENPEICNTFLPTEKISFGMGLHRPDVATKKVKIKGEIVSSTPDILCYGLEGKVLCLVEVFGEDKIKKMTQGDGPVVKKTRHATSEVDPCLPESLLAQHIGELLAYVDSSVTHMDLCGSVGRDILGFTVEKTLVSVTHLQLTELSWEKIQNSTKKGSIKHSDKPVLHYSRRYNYLKKSDRQELFKVILHLKLMQSVHEKITLQRKSKGTTDILSKKRIEQNLQS</sequence>
<evidence type="ECO:0000313" key="2">
    <source>
        <dbReference type="Proteomes" id="UP000694844"/>
    </source>
</evidence>
<dbReference type="AlphaFoldDB" id="A0A8B8BKE5"/>
<feature type="region of interest" description="Disordered" evidence="1">
    <location>
        <begin position="1"/>
        <end position="44"/>
    </location>
</feature>
<proteinExistence type="predicted"/>